<dbReference type="InterPro" id="IPR004875">
    <property type="entry name" value="DDE_SF_endonuclease_dom"/>
</dbReference>
<feature type="domain" description="DDE-1" evidence="2">
    <location>
        <begin position="24"/>
        <end position="110"/>
    </location>
</feature>
<dbReference type="OMA" id="ATMKRTY"/>
<feature type="non-terminal residue" evidence="3">
    <location>
        <position position="214"/>
    </location>
</feature>
<keyword evidence="4" id="KW-1185">Reference proteome</keyword>
<dbReference type="Pfam" id="PF03184">
    <property type="entry name" value="DDE_1"/>
    <property type="match status" value="1"/>
</dbReference>
<dbReference type="STRING" id="407821.A0A087UFP7"/>
<sequence>MKGSTFDELGTALTEWLAQVRKETTSVLKSSDRQIFAKFLPPNITALIQPMDQGVIATMKRTYQTKLLMTKIEEGYDLKEFWKHYTILDSIYNIASAWDSVNPSILIKSWRKLIPNVEANNDLTPLSCEENEDVDTPMATLADTVKTVPGGENVDAENINEWLECDVNEPGFECLTDDEIVKKARGQTENEGERSEGEEEPTVQMQKTHKAADC</sequence>
<feature type="region of interest" description="Disordered" evidence="1">
    <location>
        <begin position="183"/>
        <end position="214"/>
    </location>
</feature>
<protein>
    <submittedName>
        <fullName evidence="3">Jerky-like protein</fullName>
    </submittedName>
</protein>
<evidence type="ECO:0000256" key="1">
    <source>
        <dbReference type="SAM" id="MobiDB-lite"/>
    </source>
</evidence>
<evidence type="ECO:0000259" key="2">
    <source>
        <dbReference type="Pfam" id="PF03184"/>
    </source>
</evidence>
<dbReference type="PANTHER" id="PTHR19303">
    <property type="entry name" value="TRANSPOSON"/>
    <property type="match status" value="1"/>
</dbReference>
<dbReference type="GO" id="GO:0005634">
    <property type="term" value="C:nucleus"/>
    <property type="evidence" value="ECO:0007669"/>
    <property type="project" value="TreeGrafter"/>
</dbReference>
<name>A0A087UFP7_STEMI</name>
<dbReference type="Proteomes" id="UP000054359">
    <property type="component" value="Unassembled WGS sequence"/>
</dbReference>
<dbReference type="PANTHER" id="PTHR19303:SF16">
    <property type="entry name" value="JERKY PROTEIN HOMOLOG-LIKE"/>
    <property type="match status" value="1"/>
</dbReference>
<dbReference type="OrthoDB" id="6428588at2759"/>
<evidence type="ECO:0000313" key="4">
    <source>
        <dbReference type="Proteomes" id="UP000054359"/>
    </source>
</evidence>
<reference evidence="3 4" key="1">
    <citation type="submission" date="2013-11" db="EMBL/GenBank/DDBJ databases">
        <title>Genome sequencing of Stegodyphus mimosarum.</title>
        <authorList>
            <person name="Bechsgaard J."/>
        </authorList>
    </citation>
    <scope>NUCLEOTIDE SEQUENCE [LARGE SCALE GENOMIC DNA]</scope>
</reference>
<accession>A0A087UFP7</accession>
<feature type="compositionally biased region" description="Basic and acidic residues" evidence="1">
    <location>
        <begin position="183"/>
        <end position="195"/>
    </location>
</feature>
<dbReference type="EMBL" id="KK119611">
    <property type="protein sequence ID" value="KFM76186.1"/>
    <property type="molecule type" value="Genomic_DNA"/>
</dbReference>
<dbReference type="InterPro" id="IPR050863">
    <property type="entry name" value="CenT-Element_Derived"/>
</dbReference>
<evidence type="ECO:0000313" key="3">
    <source>
        <dbReference type="EMBL" id="KFM76186.1"/>
    </source>
</evidence>
<dbReference type="AlphaFoldDB" id="A0A087UFP7"/>
<organism evidence="3 4">
    <name type="scientific">Stegodyphus mimosarum</name>
    <name type="common">African social velvet spider</name>
    <dbReference type="NCBI Taxonomy" id="407821"/>
    <lineage>
        <taxon>Eukaryota</taxon>
        <taxon>Metazoa</taxon>
        <taxon>Ecdysozoa</taxon>
        <taxon>Arthropoda</taxon>
        <taxon>Chelicerata</taxon>
        <taxon>Arachnida</taxon>
        <taxon>Araneae</taxon>
        <taxon>Araneomorphae</taxon>
        <taxon>Entelegynae</taxon>
        <taxon>Eresoidea</taxon>
        <taxon>Eresidae</taxon>
        <taxon>Stegodyphus</taxon>
    </lineage>
</organism>
<gene>
    <name evidence="3" type="ORF">X975_18692</name>
</gene>
<proteinExistence type="predicted"/>
<dbReference type="GO" id="GO:0003677">
    <property type="term" value="F:DNA binding"/>
    <property type="evidence" value="ECO:0007669"/>
    <property type="project" value="TreeGrafter"/>
</dbReference>